<dbReference type="InterPro" id="IPR050250">
    <property type="entry name" value="Macrolide_Exporter_MacB"/>
</dbReference>
<evidence type="ECO:0000256" key="1">
    <source>
        <dbReference type="ARBA" id="ARBA00004651"/>
    </source>
</evidence>
<feature type="domain" description="MacB-like periplasmic core" evidence="9">
    <location>
        <begin position="20"/>
        <end position="273"/>
    </location>
</feature>
<proteinExistence type="inferred from homology"/>
<feature type="domain" description="ABC3 transporter permease C-terminal" evidence="8">
    <location>
        <begin position="309"/>
        <end position="422"/>
    </location>
</feature>
<feature type="transmembrane region" description="Helical" evidence="7">
    <location>
        <begin position="396"/>
        <end position="414"/>
    </location>
</feature>
<keyword evidence="2" id="KW-1003">Cell membrane</keyword>
<feature type="transmembrane region" description="Helical" evidence="7">
    <location>
        <begin position="302"/>
        <end position="329"/>
    </location>
</feature>
<dbReference type="GO" id="GO:0005524">
    <property type="term" value="F:ATP binding"/>
    <property type="evidence" value="ECO:0007669"/>
    <property type="project" value="UniProtKB-KW"/>
</dbReference>
<evidence type="ECO:0000313" key="10">
    <source>
        <dbReference type="EMBL" id="QDV33996.1"/>
    </source>
</evidence>
<dbReference type="EC" id="3.6.3.-" evidence="10"/>
<reference evidence="10 11" key="1">
    <citation type="submission" date="2019-02" db="EMBL/GenBank/DDBJ databases">
        <title>Deep-cultivation of Planctomycetes and their phenomic and genomic characterization uncovers novel biology.</title>
        <authorList>
            <person name="Wiegand S."/>
            <person name="Jogler M."/>
            <person name="Boedeker C."/>
            <person name="Pinto D."/>
            <person name="Vollmers J."/>
            <person name="Rivas-Marin E."/>
            <person name="Kohn T."/>
            <person name="Peeters S.H."/>
            <person name="Heuer A."/>
            <person name="Rast P."/>
            <person name="Oberbeckmann S."/>
            <person name="Bunk B."/>
            <person name="Jeske O."/>
            <person name="Meyerdierks A."/>
            <person name="Storesund J.E."/>
            <person name="Kallscheuer N."/>
            <person name="Luecker S."/>
            <person name="Lage O.M."/>
            <person name="Pohl T."/>
            <person name="Merkel B.J."/>
            <person name="Hornburger P."/>
            <person name="Mueller R.-W."/>
            <person name="Bruemmer F."/>
            <person name="Labrenz M."/>
            <person name="Spormann A.M."/>
            <person name="Op den Camp H."/>
            <person name="Overmann J."/>
            <person name="Amann R."/>
            <person name="Jetten M.S.M."/>
            <person name="Mascher T."/>
            <person name="Medema M.H."/>
            <person name="Devos D.P."/>
            <person name="Kaster A.-K."/>
            <person name="Ovreas L."/>
            <person name="Rohde M."/>
            <person name="Galperin M.Y."/>
            <person name="Jogler C."/>
        </authorList>
    </citation>
    <scope>NUCLEOTIDE SEQUENCE [LARGE SCALE GENOMIC DNA]</scope>
    <source>
        <strain evidence="10 11">ElP</strain>
    </source>
</reference>
<evidence type="ECO:0000256" key="5">
    <source>
        <dbReference type="ARBA" id="ARBA00023136"/>
    </source>
</evidence>
<feature type="transmembrane region" description="Helical" evidence="7">
    <location>
        <begin position="20"/>
        <end position="40"/>
    </location>
</feature>
<protein>
    <submittedName>
        <fullName evidence="10">Macrolide export ATP-binding/permease protein MacB</fullName>
        <ecNumber evidence="10">3.6.3.-</ecNumber>
    </submittedName>
</protein>
<keyword evidence="10" id="KW-0378">Hydrolase</keyword>
<dbReference type="GO" id="GO:0016787">
    <property type="term" value="F:hydrolase activity"/>
    <property type="evidence" value="ECO:0007669"/>
    <property type="project" value="UniProtKB-KW"/>
</dbReference>
<dbReference type="GO" id="GO:0005886">
    <property type="term" value="C:plasma membrane"/>
    <property type="evidence" value="ECO:0007669"/>
    <property type="project" value="UniProtKB-SubCell"/>
</dbReference>
<dbReference type="InterPro" id="IPR003838">
    <property type="entry name" value="ABC3_permease_C"/>
</dbReference>
<keyword evidence="3 7" id="KW-0812">Transmembrane</keyword>
<keyword evidence="10" id="KW-0547">Nucleotide-binding</keyword>
<name>A0A518GZH8_9BACT</name>
<evidence type="ECO:0000259" key="9">
    <source>
        <dbReference type="Pfam" id="PF12704"/>
    </source>
</evidence>
<dbReference type="Pfam" id="PF02687">
    <property type="entry name" value="FtsX"/>
    <property type="match status" value="1"/>
</dbReference>
<dbReference type="Pfam" id="PF12704">
    <property type="entry name" value="MacB_PCD"/>
    <property type="match status" value="1"/>
</dbReference>
<dbReference type="Proteomes" id="UP000317835">
    <property type="component" value="Chromosome"/>
</dbReference>
<evidence type="ECO:0000259" key="8">
    <source>
        <dbReference type="Pfam" id="PF02687"/>
    </source>
</evidence>
<dbReference type="PANTHER" id="PTHR30572">
    <property type="entry name" value="MEMBRANE COMPONENT OF TRANSPORTER-RELATED"/>
    <property type="match status" value="1"/>
</dbReference>
<dbReference type="AlphaFoldDB" id="A0A518GZH8"/>
<dbReference type="KEGG" id="tpla:ElP_18770"/>
<evidence type="ECO:0000256" key="6">
    <source>
        <dbReference type="ARBA" id="ARBA00038076"/>
    </source>
</evidence>
<keyword evidence="10" id="KW-0067">ATP-binding</keyword>
<comment type="similarity">
    <text evidence="6">Belongs to the ABC-4 integral membrane protein family.</text>
</comment>
<feature type="transmembrane region" description="Helical" evidence="7">
    <location>
        <begin position="350"/>
        <end position="376"/>
    </location>
</feature>
<keyword evidence="11" id="KW-1185">Reference proteome</keyword>
<keyword evidence="4 7" id="KW-1133">Transmembrane helix</keyword>
<sequence>MWTATTLAIRNLGLHKLRALLTVLGLIFGVASVVAMLAIAEGASLEAQRLIAELGASNIIIRSVKPMDDVNSSRNQDEFVLSYGLTHDDFKRITETLPTVVGATPLRHFRQNVRNLDKELEARVVGAVPGCLELSGQAISQGRFLQQVDLDRFANVCVIGPDLAEKLFPFGDTIGRSIRIGEAHFYRIIGVTDRKVRSKGSGSALSSGGDFDSSEDFGKDVYIPLTTDRARFGELIVHDSQGSYSAERIELSQVTVAVDSMQNVERTAEALESMLEQFHDKRDYAITIPLKLLESAEAQKRIFNVVLGSIAGISLLVGGIGIMNIMLATVTERTREIGIRRALGAKRRDIVFQFLVETAVMSGTGGLLGVLLGVAVPPMVSSISGMEAIVRPWSPILAFLIAVSIGIVFGVYPARRAASMDPVEALRAE</sequence>
<dbReference type="GO" id="GO:0022857">
    <property type="term" value="F:transmembrane transporter activity"/>
    <property type="evidence" value="ECO:0007669"/>
    <property type="project" value="TreeGrafter"/>
</dbReference>
<evidence type="ECO:0000256" key="4">
    <source>
        <dbReference type="ARBA" id="ARBA00022989"/>
    </source>
</evidence>
<keyword evidence="5 7" id="KW-0472">Membrane</keyword>
<evidence type="ECO:0000313" key="11">
    <source>
        <dbReference type="Proteomes" id="UP000317835"/>
    </source>
</evidence>
<accession>A0A518GZH8</accession>
<gene>
    <name evidence="10" type="primary">macB_2</name>
    <name evidence="10" type="ORF">ElP_18770</name>
</gene>
<dbReference type="EMBL" id="CP036426">
    <property type="protein sequence ID" value="QDV33996.1"/>
    <property type="molecule type" value="Genomic_DNA"/>
</dbReference>
<evidence type="ECO:0000256" key="7">
    <source>
        <dbReference type="SAM" id="Phobius"/>
    </source>
</evidence>
<dbReference type="InterPro" id="IPR025857">
    <property type="entry name" value="MacB_PCD"/>
</dbReference>
<organism evidence="10 11">
    <name type="scientific">Tautonia plasticadhaerens</name>
    <dbReference type="NCBI Taxonomy" id="2527974"/>
    <lineage>
        <taxon>Bacteria</taxon>
        <taxon>Pseudomonadati</taxon>
        <taxon>Planctomycetota</taxon>
        <taxon>Planctomycetia</taxon>
        <taxon>Isosphaerales</taxon>
        <taxon>Isosphaeraceae</taxon>
        <taxon>Tautonia</taxon>
    </lineage>
</organism>
<evidence type="ECO:0000256" key="3">
    <source>
        <dbReference type="ARBA" id="ARBA00022692"/>
    </source>
</evidence>
<evidence type="ECO:0000256" key="2">
    <source>
        <dbReference type="ARBA" id="ARBA00022475"/>
    </source>
</evidence>
<comment type="subcellular location">
    <subcellularLocation>
        <location evidence="1">Cell membrane</location>
        <topology evidence="1">Multi-pass membrane protein</topology>
    </subcellularLocation>
</comment>
<dbReference type="PANTHER" id="PTHR30572:SF4">
    <property type="entry name" value="ABC TRANSPORTER PERMEASE YTRF"/>
    <property type="match status" value="1"/>
</dbReference>